<evidence type="ECO:0000256" key="7">
    <source>
        <dbReference type="ARBA" id="ARBA00023242"/>
    </source>
</evidence>
<evidence type="ECO:0000259" key="9">
    <source>
        <dbReference type="PROSITE" id="PS51504"/>
    </source>
</evidence>
<feature type="compositionally biased region" description="Low complexity" evidence="8">
    <location>
        <begin position="626"/>
        <end position="643"/>
    </location>
</feature>
<comment type="subcellular location">
    <subcellularLocation>
        <location evidence="2">Chromosome</location>
    </subcellularLocation>
    <subcellularLocation>
        <location evidence="1">Nucleus</location>
    </subcellularLocation>
</comment>
<protein>
    <recommendedName>
        <fullName evidence="3">Heterochromatin protein 1-binding protein 3</fullName>
    </recommendedName>
</protein>
<dbReference type="GO" id="GO:0003677">
    <property type="term" value="F:DNA binding"/>
    <property type="evidence" value="ECO:0007669"/>
    <property type="project" value="UniProtKB-KW"/>
</dbReference>
<dbReference type="PROSITE" id="PS51504">
    <property type="entry name" value="H15"/>
    <property type="match status" value="3"/>
</dbReference>
<keyword evidence="6" id="KW-0238">DNA-binding</keyword>
<dbReference type="GO" id="GO:0005694">
    <property type="term" value="C:chromosome"/>
    <property type="evidence" value="ECO:0007669"/>
    <property type="project" value="UniProtKB-SubCell"/>
</dbReference>
<name>A0ABD0WNQ5_UMBPY</name>
<sequence length="654" mass="71158">MDKYNWKGICLERGLQRSNVYVKGEGHVNTIRNKGERSRFFKNIIIRRRKFGVMPIRRSAGTPPQETPSSAAPDAEPDASSEESASVEEQEVAPAAPETKDDEGEGEGVNKGEPKENGDKAEGEKAEESAGDKAGGEEAEKKEESNGVKEKVKKPIKRTIPAWATMSASKRATLGNKSISSMQLPRMEDILMDAVSSCKEKTGASSVSLMKYIVKKYPNLELDKRKFLIKKALNKHLEKGTIKQLKGKGFSGSFTVGKQPPNKQTAKGKPMAVAPGLKAETLGDTLPLIITRLCEPKEASYILIRKYIEQHFPQFNVEHRPDVLKSALVRAVEKGHLKQITGKGANGTFQLKREGGKFLLKGGALEDAIMTAIVSMNEPKTCSITILRKFLLETNKDSMEYRVVNNLKRTLQKCKMMGWMEQITGNGLNGTYQLCYPYYPSPAILFPEKHKEKAKGKNKDDSDDSDEEEEEEEDSSEESDDEPPPPKRKAVKKPPPKPRTWHPAGGKAASQSRGKGKKRGAPTKRSAPPAKKSAPPAKKPAPPAKKPAPPARKAEPPAKKSAPPAKKPLPPVKKPAAASKAAVSKKAPTPAKVAPTPVKKAAPASKPKTPVVKKLTSKASKRPVVKKSPPAKAAASKPAVQAKPEARKSLRGRK</sequence>
<dbReference type="SMART" id="SM00526">
    <property type="entry name" value="H15"/>
    <property type="match status" value="3"/>
</dbReference>
<evidence type="ECO:0000256" key="4">
    <source>
        <dbReference type="ARBA" id="ARBA00022454"/>
    </source>
</evidence>
<evidence type="ECO:0000256" key="6">
    <source>
        <dbReference type="ARBA" id="ARBA00023125"/>
    </source>
</evidence>
<keyword evidence="4" id="KW-0158">Chromosome</keyword>
<feature type="region of interest" description="Disordered" evidence="8">
    <location>
        <begin position="55"/>
        <end position="153"/>
    </location>
</feature>
<accession>A0ABD0WNQ5</accession>
<feature type="compositionally biased region" description="Basic residues" evidence="8">
    <location>
        <begin position="615"/>
        <end position="625"/>
    </location>
</feature>
<reference evidence="10 11" key="1">
    <citation type="submission" date="2024-06" db="EMBL/GenBank/DDBJ databases">
        <authorList>
            <person name="Pan Q."/>
            <person name="Wen M."/>
            <person name="Jouanno E."/>
            <person name="Zahm M."/>
            <person name="Klopp C."/>
            <person name="Cabau C."/>
            <person name="Louis A."/>
            <person name="Berthelot C."/>
            <person name="Parey E."/>
            <person name="Roest Crollius H."/>
            <person name="Montfort J."/>
            <person name="Robinson-Rechavi M."/>
            <person name="Bouchez O."/>
            <person name="Lampietro C."/>
            <person name="Lopez Roques C."/>
            <person name="Donnadieu C."/>
            <person name="Postlethwait J."/>
            <person name="Bobe J."/>
            <person name="Verreycken H."/>
            <person name="Guiguen Y."/>
        </authorList>
    </citation>
    <scope>NUCLEOTIDE SEQUENCE [LARGE SCALE GENOMIC DNA]</scope>
    <source>
        <strain evidence="10">Up_M1</strain>
        <tissue evidence="10">Testis</tissue>
    </source>
</reference>
<dbReference type="EMBL" id="JAGEUA010000005">
    <property type="protein sequence ID" value="KAL0978499.1"/>
    <property type="molecule type" value="Genomic_DNA"/>
</dbReference>
<evidence type="ECO:0000256" key="3">
    <source>
        <dbReference type="ARBA" id="ARBA00019297"/>
    </source>
</evidence>
<evidence type="ECO:0000256" key="5">
    <source>
        <dbReference type="ARBA" id="ARBA00022737"/>
    </source>
</evidence>
<feature type="domain" description="H15" evidence="9">
    <location>
        <begin position="183"/>
        <end position="258"/>
    </location>
</feature>
<gene>
    <name evidence="10" type="ORF">UPYG_G00171300</name>
</gene>
<dbReference type="InterPro" id="IPR036390">
    <property type="entry name" value="WH_DNA-bd_sf"/>
</dbReference>
<feature type="compositionally biased region" description="Acidic residues" evidence="8">
    <location>
        <begin position="75"/>
        <end position="91"/>
    </location>
</feature>
<evidence type="ECO:0000313" key="11">
    <source>
        <dbReference type="Proteomes" id="UP001557470"/>
    </source>
</evidence>
<dbReference type="Proteomes" id="UP001557470">
    <property type="component" value="Unassembled WGS sequence"/>
</dbReference>
<keyword evidence="7" id="KW-0539">Nucleus</keyword>
<feature type="compositionally biased region" description="Basic residues" evidence="8">
    <location>
        <begin position="486"/>
        <end position="500"/>
    </location>
</feature>
<dbReference type="Pfam" id="PF00538">
    <property type="entry name" value="Linker_histone"/>
    <property type="match status" value="3"/>
</dbReference>
<dbReference type="PRINTS" id="PR01217">
    <property type="entry name" value="PRICHEXTENSN"/>
</dbReference>
<feature type="compositionally biased region" description="Acidic residues" evidence="8">
    <location>
        <begin position="461"/>
        <end position="483"/>
    </location>
</feature>
<keyword evidence="11" id="KW-1185">Reference proteome</keyword>
<dbReference type="PANTHER" id="PTHR15832">
    <property type="entry name" value="SHC (SRC HOMOLOGY DOMAIN C-TERMINAL) ADAPTOR HOMOLOG"/>
    <property type="match status" value="1"/>
</dbReference>
<dbReference type="SUPFAM" id="SSF46785">
    <property type="entry name" value="Winged helix' DNA-binding domain"/>
    <property type="match status" value="3"/>
</dbReference>
<dbReference type="PANTHER" id="PTHR15832:SF1">
    <property type="entry name" value="HETEROCHROMATIN PROTEIN 1-BINDING PROTEIN 3"/>
    <property type="match status" value="1"/>
</dbReference>
<dbReference type="CDD" id="cd00073">
    <property type="entry name" value="H15"/>
    <property type="match status" value="1"/>
</dbReference>
<keyword evidence="5" id="KW-0677">Repeat</keyword>
<evidence type="ECO:0000313" key="10">
    <source>
        <dbReference type="EMBL" id="KAL0978499.1"/>
    </source>
</evidence>
<feature type="compositionally biased region" description="Pro residues" evidence="8">
    <location>
        <begin position="537"/>
        <end position="550"/>
    </location>
</feature>
<feature type="compositionally biased region" description="Basic and acidic residues" evidence="8">
    <location>
        <begin position="108"/>
        <end position="150"/>
    </location>
</feature>
<feature type="domain" description="H15" evidence="9">
    <location>
        <begin position="275"/>
        <end position="353"/>
    </location>
</feature>
<proteinExistence type="predicted"/>
<dbReference type="InterPro" id="IPR036388">
    <property type="entry name" value="WH-like_DNA-bd_sf"/>
</dbReference>
<feature type="compositionally biased region" description="Basic and acidic residues" evidence="8">
    <location>
        <begin position="450"/>
        <end position="460"/>
    </location>
</feature>
<feature type="region of interest" description="Disordered" evidence="8">
    <location>
        <begin position="450"/>
        <end position="654"/>
    </location>
</feature>
<dbReference type="GO" id="GO:0005634">
    <property type="term" value="C:nucleus"/>
    <property type="evidence" value="ECO:0007669"/>
    <property type="project" value="UniProtKB-SubCell"/>
</dbReference>
<evidence type="ECO:0000256" key="1">
    <source>
        <dbReference type="ARBA" id="ARBA00004123"/>
    </source>
</evidence>
<organism evidence="10 11">
    <name type="scientific">Umbra pygmaea</name>
    <name type="common">Eastern mudminnow</name>
    <dbReference type="NCBI Taxonomy" id="75934"/>
    <lineage>
        <taxon>Eukaryota</taxon>
        <taxon>Metazoa</taxon>
        <taxon>Chordata</taxon>
        <taxon>Craniata</taxon>
        <taxon>Vertebrata</taxon>
        <taxon>Euteleostomi</taxon>
        <taxon>Actinopterygii</taxon>
        <taxon>Neopterygii</taxon>
        <taxon>Teleostei</taxon>
        <taxon>Protacanthopterygii</taxon>
        <taxon>Esociformes</taxon>
        <taxon>Umbridae</taxon>
        <taxon>Umbra</taxon>
    </lineage>
</organism>
<feature type="domain" description="H15" evidence="9">
    <location>
        <begin position="361"/>
        <end position="436"/>
    </location>
</feature>
<evidence type="ECO:0000256" key="8">
    <source>
        <dbReference type="SAM" id="MobiDB-lite"/>
    </source>
</evidence>
<evidence type="ECO:0000256" key="2">
    <source>
        <dbReference type="ARBA" id="ARBA00004286"/>
    </source>
</evidence>
<comment type="caution">
    <text evidence="10">The sequence shown here is derived from an EMBL/GenBank/DDBJ whole genome shotgun (WGS) entry which is preliminary data.</text>
</comment>
<dbReference type="Gene3D" id="1.10.10.10">
    <property type="entry name" value="Winged helix-like DNA-binding domain superfamily/Winged helix DNA-binding domain"/>
    <property type="match status" value="3"/>
</dbReference>
<feature type="compositionally biased region" description="Low complexity" evidence="8">
    <location>
        <begin position="574"/>
        <end position="614"/>
    </location>
</feature>
<dbReference type="InterPro" id="IPR005818">
    <property type="entry name" value="Histone_H1/H5_H15"/>
</dbReference>
<dbReference type="AlphaFoldDB" id="A0ABD0WNQ5"/>
<feature type="compositionally biased region" description="Low complexity" evidence="8">
    <location>
        <begin position="523"/>
        <end position="536"/>
    </location>
</feature>